<dbReference type="GO" id="GO:0004177">
    <property type="term" value="F:aminopeptidase activity"/>
    <property type="evidence" value="ECO:0007669"/>
    <property type="project" value="UniProtKB-KW"/>
</dbReference>
<proteinExistence type="predicted"/>
<dbReference type="AlphaFoldDB" id="A0A0X1KM27"/>
<gene>
    <name evidence="2" type="ORF">X802_09335</name>
</gene>
<dbReference type="EMBL" id="CP007140">
    <property type="protein sequence ID" value="AJC72322.1"/>
    <property type="molecule type" value="Genomic_DNA"/>
</dbReference>
<evidence type="ECO:0000313" key="3">
    <source>
        <dbReference type="Proteomes" id="UP000062043"/>
    </source>
</evidence>
<dbReference type="SUPFAM" id="SSF53187">
    <property type="entry name" value="Zn-dependent exopeptidases"/>
    <property type="match status" value="1"/>
</dbReference>
<sequence length="563" mass="63379">MQLFLRESEVLSSERILQDIVAISQFHRIQGSKELVEAVNYIEEELSAWGVSSRLIRKKYDGRSWYLTLKSPIAWDLVRAEIEIGEHRLDSSRTPLVAMAHSPSGEGEGEILPILREEDWEKAEGKVVLVGEKWRKAYKKANESGAVGFIAYRKGTGNAVPYIGLFLSKDDLRWAKIPALAVPETWANEIIRKHLSRKSPRAKFAVEVEIKDRETLPILYAKIGEPPYILFTAHICHPKPGANDNASGSAMLMELARVLNRLWESSFRFGFAFLWVPEYYGTQAFIEKHAEIEQYYGVINLDMVGGSADRSGSTLMLVRTPLSNFSMLSGVLEASLSLANMGARKSFSGSPLPVLPLKASSYEMGSDHDVFNFFGVPAVMPITWPDRFYHSSEDSPEKISRETLEIVERGVLSAALFLAKAKGKELQRFARGYAMKYLGELAMERTTEEAEKLVMGGLARDSEFLGIELGHRFEKEPWLEWKVRGGISSEILREKDPALAEKFEELTADRMTATHLHELLMLGEKLSQERAYGALREEFGSVDEEKLKELVDILLKAEVIEGV</sequence>
<dbReference type="Gene3D" id="3.40.630.10">
    <property type="entry name" value="Zn peptidases"/>
    <property type="match status" value="1"/>
</dbReference>
<dbReference type="CDD" id="cd05643">
    <property type="entry name" value="M28_like"/>
    <property type="match status" value="1"/>
</dbReference>
<dbReference type="Pfam" id="PF04389">
    <property type="entry name" value="Peptidase_M28"/>
    <property type="match status" value="1"/>
</dbReference>
<dbReference type="Gene3D" id="3.50.30.30">
    <property type="match status" value="1"/>
</dbReference>
<keyword evidence="2" id="KW-0645">Protease</keyword>
<keyword evidence="3" id="KW-1185">Reference proteome</keyword>
<dbReference type="InterPro" id="IPR045175">
    <property type="entry name" value="M28_fam"/>
</dbReference>
<evidence type="ECO:0000259" key="1">
    <source>
        <dbReference type="Pfam" id="PF04389"/>
    </source>
</evidence>
<feature type="domain" description="Peptidase M28" evidence="1">
    <location>
        <begin position="226"/>
        <end position="413"/>
    </location>
</feature>
<accession>A0A0X1KM27</accession>
<keyword evidence="2" id="KW-0378">Hydrolase</keyword>
<dbReference type="STRING" id="1432656.X802_09335"/>
<dbReference type="GO" id="GO:0008235">
    <property type="term" value="F:metalloexopeptidase activity"/>
    <property type="evidence" value="ECO:0007669"/>
    <property type="project" value="InterPro"/>
</dbReference>
<reference evidence="2 3" key="1">
    <citation type="submission" date="2014-01" db="EMBL/GenBank/DDBJ databases">
        <title>Genome sequencing of Thermococcus guaymasensis.</title>
        <authorList>
            <person name="Zhang X."/>
            <person name="Alvare G."/>
            <person name="Fristensky B."/>
            <person name="Chen L."/>
            <person name="Suen T."/>
            <person name="Chen Q."/>
            <person name="Ma K."/>
        </authorList>
    </citation>
    <scope>NUCLEOTIDE SEQUENCE [LARGE SCALE GENOMIC DNA]</scope>
    <source>
        <strain evidence="2 3">DSM 11113</strain>
    </source>
</reference>
<dbReference type="PANTHER" id="PTHR12147">
    <property type="entry name" value="METALLOPEPTIDASE M28 FAMILY MEMBER"/>
    <property type="match status" value="1"/>
</dbReference>
<dbReference type="GO" id="GO:0006508">
    <property type="term" value="P:proteolysis"/>
    <property type="evidence" value="ECO:0007669"/>
    <property type="project" value="InterPro"/>
</dbReference>
<evidence type="ECO:0000313" key="2">
    <source>
        <dbReference type="EMBL" id="AJC72322.1"/>
    </source>
</evidence>
<keyword evidence="2" id="KW-0031">Aminopeptidase</keyword>
<dbReference type="PATRIC" id="fig|1432656.3.peg.1821"/>
<dbReference type="PANTHER" id="PTHR12147:SF26">
    <property type="entry name" value="PEPTIDASE M28 DOMAIN-CONTAINING PROTEIN"/>
    <property type="match status" value="1"/>
</dbReference>
<name>A0A0X1KM27_9EURY</name>
<dbReference type="InterPro" id="IPR007484">
    <property type="entry name" value="Peptidase_M28"/>
</dbReference>
<dbReference type="Proteomes" id="UP000062043">
    <property type="component" value="Chromosome"/>
</dbReference>
<protein>
    <submittedName>
        <fullName evidence="2">Leucine aminopeptidase</fullName>
    </submittedName>
</protein>
<dbReference type="KEGG" id="tgy:X802_09335"/>
<organism evidence="2 3">
    <name type="scientific">Thermococcus guaymasensis DSM 11113</name>
    <dbReference type="NCBI Taxonomy" id="1432656"/>
    <lineage>
        <taxon>Archaea</taxon>
        <taxon>Methanobacteriati</taxon>
        <taxon>Methanobacteriota</taxon>
        <taxon>Thermococci</taxon>
        <taxon>Thermococcales</taxon>
        <taxon>Thermococcaceae</taxon>
        <taxon>Thermococcus</taxon>
    </lineage>
</organism>